<dbReference type="InterPro" id="IPR001965">
    <property type="entry name" value="Znf_PHD"/>
</dbReference>
<dbReference type="PANTHER" id="PTHR46309">
    <property type="entry name" value="PHD FINGER PROTEIN 12"/>
    <property type="match status" value="1"/>
</dbReference>
<feature type="compositionally biased region" description="Basic residues" evidence="4">
    <location>
        <begin position="13"/>
        <end position="27"/>
    </location>
</feature>
<evidence type="ECO:0000256" key="3">
    <source>
        <dbReference type="ARBA" id="ARBA00022833"/>
    </source>
</evidence>
<dbReference type="GO" id="GO:0003714">
    <property type="term" value="F:transcription corepressor activity"/>
    <property type="evidence" value="ECO:0007669"/>
    <property type="project" value="InterPro"/>
</dbReference>
<dbReference type="Proteomes" id="UP000023152">
    <property type="component" value="Unassembled WGS sequence"/>
</dbReference>
<proteinExistence type="predicted"/>
<evidence type="ECO:0000259" key="6">
    <source>
        <dbReference type="SMART" id="SM00249"/>
    </source>
</evidence>
<keyword evidence="2" id="KW-0863">Zinc-finger</keyword>
<keyword evidence="5" id="KW-0472">Membrane</keyword>
<dbReference type="InterPro" id="IPR011011">
    <property type="entry name" value="Znf_FYVE_PHD"/>
</dbReference>
<feature type="compositionally biased region" description="Low complexity" evidence="4">
    <location>
        <begin position="70"/>
        <end position="81"/>
    </location>
</feature>
<name>X6NZZ0_RETFI</name>
<dbReference type="AlphaFoldDB" id="X6NZZ0"/>
<evidence type="ECO:0000256" key="1">
    <source>
        <dbReference type="ARBA" id="ARBA00022723"/>
    </source>
</evidence>
<dbReference type="Gene3D" id="3.30.40.10">
    <property type="entry name" value="Zinc/RING finger domain, C3HC4 (zinc finger)"/>
    <property type="match status" value="1"/>
</dbReference>
<evidence type="ECO:0000256" key="5">
    <source>
        <dbReference type="SAM" id="Phobius"/>
    </source>
</evidence>
<keyword evidence="5" id="KW-0812">Transmembrane</keyword>
<keyword evidence="3" id="KW-0862">Zinc</keyword>
<evidence type="ECO:0000256" key="2">
    <source>
        <dbReference type="ARBA" id="ARBA00022771"/>
    </source>
</evidence>
<dbReference type="GO" id="GO:0005634">
    <property type="term" value="C:nucleus"/>
    <property type="evidence" value="ECO:0007669"/>
    <property type="project" value="TreeGrafter"/>
</dbReference>
<feature type="transmembrane region" description="Helical" evidence="5">
    <location>
        <begin position="320"/>
        <end position="341"/>
    </location>
</feature>
<keyword evidence="8" id="KW-1185">Reference proteome</keyword>
<feature type="compositionally biased region" description="Low complexity" evidence="4">
    <location>
        <begin position="119"/>
        <end position="128"/>
    </location>
</feature>
<protein>
    <recommendedName>
        <fullName evidence="6">Zinc finger PHD-type domain-containing protein</fullName>
    </recommendedName>
</protein>
<comment type="caution">
    <text evidence="7">The sequence shown here is derived from an EMBL/GenBank/DDBJ whole genome shotgun (WGS) entry which is preliminary data.</text>
</comment>
<gene>
    <name evidence="7" type="ORF">RFI_05555</name>
</gene>
<dbReference type="OrthoDB" id="1919692at2759"/>
<sequence length="396" mass="44770">MVTTEQKTNENKSRKKSAQTKSSKKRTLNNMRAEVAMEHVAIEGEFDLSTTPRSKRKKKTVTMIHKGIESHMSTPSPSCSSDDVFVPESYQSTKKSKRQTKSRDKNATLTKMATQPVPKSTSKPQSKSLKSKSKSKSKTTFKAFSSSSYPSVIPYQYAIVTPKTEALSTLTRIRVKCTRNPLKTSLCQLGSKNFTMKELIDCINSQQQHASSKIDESDPNHLQSMHYDITATEGVYCLSTDDTQMALLDCQYNAFEYLDIHSMVETDSSESICNLCHNKGELLLCDSCPHAFHLQCVGLEQFPTTPKWRTKMFELPSPTVIINFGFQTFSFFFFFFSFLSFSSSSSSKVAFSHSSNVDHKFFVSLNTHTNNITYILKWQFIYPLFVKPPVIAFSAN</sequence>
<dbReference type="InterPro" id="IPR042163">
    <property type="entry name" value="PHF12"/>
</dbReference>
<dbReference type="InterPro" id="IPR013083">
    <property type="entry name" value="Znf_RING/FYVE/PHD"/>
</dbReference>
<dbReference type="SMART" id="SM00249">
    <property type="entry name" value="PHD"/>
    <property type="match status" value="1"/>
</dbReference>
<feature type="region of interest" description="Disordered" evidence="4">
    <location>
        <begin position="1"/>
        <end position="135"/>
    </location>
</feature>
<keyword evidence="1" id="KW-0479">Metal-binding</keyword>
<feature type="domain" description="Zinc finger PHD-type" evidence="6">
    <location>
        <begin position="272"/>
        <end position="314"/>
    </location>
</feature>
<evidence type="ECO:0000256" key="4">
    <source>
        <dbReference type="SAM" id="MobiDB-lite"/>
    </source>
</evidence>
<dbReference type="SUPFAM" id="SSF57903">
    <property type="entry name" value="FYVE/PHD zinc finger"/>
    <property type="match status" value="1"/>
</dbReference>
<evidence type="ECO:0000313" key="7">
    <source>
        <dbReference type="EMBL" id="ETO31566.1"/>
    </source>
</evidence>
<dbReference type="GO" id="GO:0006357">
    <property type="term" value="P:regulation of transcription by RNA polymerase II"/>
    <property type="evidence" value="ECO:0007669"/>
    <property type="project" value="TreeGrafter"/>
</dbReference>
<dbReference type="EMBL" id="ASPP01004842">
    <property type="protein sequence ID" value="ETO31566.1"/>
    <property type="molecule type" value="Genomic_DNA"/>
</dbReference>
<organism evidence="7 8">
    <name type="scientific">Reticulomyxa filosa</name>
    <dbReference type="NCBI Taxonomy" id="46433"/>
    <lineage>
        <taxon>Eukaryota</taxon>
        <taxon>Sar</taxon>
        <taxon>Rhizaria</taxon>
        <taxon>Retaria</taxon>
        <taxon>Foraminifera</taxon>
        <taxon>Monothalamids</taxon>
        <taxon>Reticulomyxidae</taxon>
        <taxon>Reticulomyxa</taxon>
    </lineage>
</organism>
<dbReference type="GO" id="GO:0008270">
    <property type="term" value="F:zinc ion binding"/>
    <property type="evidence" value="ECO:0007669"/>
    <property type="project" value="UniProtKB-KW"/>
</dbReference>
<dbReference type="Pfam" id="PF23011">
    <property type="entry name" value="PHD-1st_NSD"/>
    <property type="match status" value="1"/>
</dbReference>
<accession>X6NZZ0</accession>
<dbReference type="PANTHER" id="PTHR46309:SF12">
    <property type="entry name" value="GB|AAC80581.1"/>
    <property type="match status" value="1"/>
</dbReference>
<reference evidence="7 8" key="1">
    <citation type="journal article" date="2013" name="Curr. Biol.">
        <title>The Genome of the Foraminiferan Reticulomyxa filosa.</title>
        <authorList>
            <person name="Glockner G."/>
            <person name="Hulsmann N."/>
            <person name="Schleicher M."/>
            <person name="Noegel A.A."/>
            <person name="Eichinger L."/>
            <person name="Gallinger C."/>
            <person name="Pawlowski J."/>
            <person name="Sierra R."/>
            <person name="Euteneuer U."/>
            <person name="Pillet L."/>
            <person name="Moustafa A."/>
            <person name="Platzer M."/>
            <person name="Groth M."/>
            <person name="Szafranski K."/>
            <person name="Schliwa M."/>
        </authorList>
    </citation>
    <scope>NUCLEOTIDE SEQUENCE [LARGE SCALE GENOMIC DNA]</scope>
</reference>
<dbReference type="InterPro" id="IPR059153">
    <property type="entry name" value="NSD_PHD-1st"/>
</dbReference>
<evidence type="ECO:0000313" key="8">
    <source>
        <dbReference type="Proteomes" id="UP000023152"/>
    </source>
</evidence>
<keyword evidence="5" id="KW-1133">Transmembrane helix</keyword>